<dbReference type="AlphaFoldDB" id="A0A1I8HGQ9"/>
<evidence type="ECO:0000259" key="1">
    <source>
        <dbReference type="Pfam" id="PF13598"/>
    </source>
</evidence>
<dbReference type="PANTHER" id="PTHR31005:SF8">
    <property type="entry name" value="DUF4139 DOMAIN-CONTAINING PROTEIN"/>
    <property type="match status" value="1"/>
</dbReference>
<keyword evidence="2" id="KW-1185">Reference proteome</keyword>
<dbReference type="Proteomes" id="UP000095280">
    <property type="component" value="Unplaced"/>
</dbReference>
<evidence type="ECO:0000313" key="2">
    <source>
        <dbReference type="Proteomes" id="UP000095280"/>
    </source>
</evidence>
<evidence type="ECO:0000313" key="3">
    <source>
        <dbReference type="WBParaSite" id="maker-uti_cns_0005936-snap-gene-0.5-mRNA-1"/>
    </source>
</evidence>
<dbReference type="PANTHER" id="PTHR31005">
    <property type="entry name" value="DUF4139 DOMAIN-CONTAINING PROTEIN"/>
    <property type="match status" value="1"/>
</dbReference>
<accession>A0A1I8HGQ9</accession>
<dbReference type="Pfam" id="PF13598">
    <property type="entry name" value="DUF4139"/>
    <property type="match status" value="1"/>
</dbReference>
<feature type="domain" description="DUF4139" evidence="1">
    <location>
        <begin position="17"/>
        <end position="189"/>
    </location>
</feature>
<dbReference type="InterPro" id="IPR011935">
    <property type="entry name" value="CHP02231"/>
</dbReference>
<sequence>GTQIRLMETLRSSLNVQSTQFEVPRLFTIPSDGEQHKVTIAIIDLSPTFSYESVPRRAPYAYLKANAAAPLEEFSCPLGADHGIKINYKPMFKKRDTGQSKTVSFLHRQVIEVKNNHQKALRVLVMESYPLSVEDKIKVSLIEPQVKHPEKYDRQKPIRVNKANNVEWDIDLEAGESKELVLRYSIEHPAGEILDYTVAEA</sequence>
<reference evidence="3" key="1">
    <citation type="submission" date="2016-11" db="UniProtKB">
        <authorList>
            <consortium name="WormBaseParasite"/>
        </authorList>
    </citation>
    <scope>IDENTIFICATION</scope>
</reference>
<name>A0A1I8HGQ9_9PLAT</name>
<organism evidence="2 3">
    <name type="scientific">Macrostomum lignano</name>
    <dbReference type="NCBI Taxonomy" id="282301"/>
    <lineage>
        <taxon>Eukaryota</taxon>
        <taxon>Metazoa</taxon>
        <taxon>Spiralia</taxon>
        <taxon>Lophotrochozoa</taxon>
        <taxon>Platyhelminthes</taxon>
        <taxon>Rhabditophora</taxon>
        <taxon>Macrostomorpha</taxon>
        <taxon>Macrostomida</taxon>
        <taxon>Macrostomidae</taxon>
        <taxon>Macrostomum</taxon>
    </lineage>
</organism>
<dbReference type="WBParaSite" id="maker-uti_cns_0005936-snap-gene-0.5-mRNA-1">
    <property type="protein sequence ID" value="maker-uti_cns_0005936-snap-gene-0.5-mRNA-1"/>
    <property type="gene ID" value="maker-uti_cns_0005936-snap-gene-0.5"/>
</dbReference>
<protein>
    <submittedName>
        <fullName evidence="3">DUF4139 domain-containing protein</fullName>
    </submittedName>
</protein>
<dbReference type="InterPro" id="IPR037291">
    <property type="entry name" value="DUF4139"/>
</dbReference>
<proteinExistence type="predicted"/>